<dbReference type="PROSITE" id="PS50112">
    <property type="entry name" value="PAS"/>
    <property type="match status" value="1"/>
</dbReference>
<dbReference type="OrthoDB" id="6366277at2"/>
<dbReference type="EMBL" id="PNRE01000036">
    <property type="protein sequence ID" value="PMR70091.1"/>
    <property type="molecule type" value="Genomic_DNA"/>
</dbReference>
<dbReference type="NCBIfam" id="TIGR00229">
    <property type="entry name" value="sensory_box"/>
    <property type="match status" value="1"/>
</dbReference>
<dbReference type="AlphaFoldDB" id="A0A2N7TPF6"/>
<dbReference type="Pfam" id="PF13188">
    <property type="entry name" value="PAS_8"/>
    <property type="match status" value="1"/>
</dbReference>
<sequence length="245" mass="26553">MPITSDPCIKTAHNPKTAEISILIPAEISYNESSSRRASLESSMPTTINESYIYTQLRDKAEAQLQAGTTPTANHWSVGVDALCLLHRLSSNPDNAEDALKLLHELQVHQVELDLQVEQIAANERVLVGDLSLYRMLYDFAPLGYCLVDFEGKVIQGNLAASELLGVGRDDLEGHPIDTFLLAQSRPLLLGLLQRVAQSGARDCCLAEAGGAQGSRHLRFLASMPPGGEHILLACCECASADTPY</sequence>
<accession>A0A2N7TPF6</accession>
<reference evidence="2 3" key="1">
    <citation type="submission" date="2018-01" db="EMBL/GenBank/DDBJ databases">
        <title>Halomonas endophytica sp. nov., isolated from storage liquid in the stems of Populus euphratica.</title>
        <authorList>
            <person name="Chen C."/>
        </authorList>
    </citation>
    <scope>NUCLEOTIDE SEQUENCE [LARGE SCALE GENOMIC DNA]</scope>
    <source>
        <strain evidence="2 3">DSM 26881</strain>
    </source>
</reference>
<dbReference type="Gene3D" id="3.30.450.20">
    <property type="entry name" value="PAS domain"/>
    <property type="match status" value="1"/>
</dbReference>
<dbReference type="InterPro" id="IPR035965">
    <property type="entry name" value="PAS-like_dom_sf"/>
</dbReference>
<dbReference type="Proteomes" id="UP000235346">
    <property type="component" value="Unassembled WGS sequence"/>
</dbReference>
<proteinExistence type="predicted"/>
<dbReference type="SUPFAM" id="SSF55785">
    <property type="entry name" value="PYP-like sensor domain (PAS domain)"/>
    <property type="match status" value="1"/>
</dbReference>
<evidence type="ECO:0000259" key="1">
    <source>
        <dbReference type="PROSITE" id="PS50112"/>
    </source>
</evidence>
<dbReference type="CDD" id="cd00130">
    <property type="entry name" value="PAS"/>
    <property type="match status" value="1"/>
</dbReference>
<gene>
    <name evidence="2" type="ORF">C1H66_08355</name>
</gene>
<dbReference type="InterPro" id="IPR000014">
    <property type="entry name" value="PAS"/>
</dbReference>
<evidence type="ECO:0000313" key="2">
    <source>
        <dbReference type="EMBL" id="PMR70091.1"/>
    </source>
</evidence>
<comment type="caution">
    <text evidence="2">The sequence shown here is derived from an EMBL/GenBank/DDBJ whole genome shotgun (WGS) entry which is preliminary data.</text>
</comment>
<organism evidence="2 3">
    <name type="scientific">Halomonas heilongjiangensis</name>
    <dbReference type="NCBI Taxonomy" id="1387883"/>
    <lineage>
        <taxon>Bacteria</taxon>
        <taxon>Pseudomonadati</taxon>
        <taxon>Pseudomonadota</taxon>
        <taxon>Gammaproteobacteria</taxon>
        <taxon>Oceanospirillales</taxon>
        <taxon>Halomonadaceae</taxon>
        <taxon>Halomonas</taxon>
    </lineage>
</organism>
<evidence type="ECO:0000313" key="3">
    <source>
        <dbReference type="Proteomes" id="UP000235346"/>
    </source>
</evidence>
<feature type="domain" description="PAS" evidence="1">
    <location>
        <begin position="130"/>
        <end position="200"/>
    </location>
</feature>
<dbReference type="SMART" id="SM00091">
    <property type="entry name" value="PAS"/>
    <property type="match status" value="1"/>
</dbReference>
<keyword evidence="3" id="KW-1185">Reference proteome</keyword>
<name>A0A2N7TPF6_9GAMM</name>
<protein>
    <submittedName>
        <fullName evidence="2">PAS domain S-box protein</fullName>
    </submittedName>
</protein>